<accession>A0ABV6C6B0</accession>
<dbReference type="Pfam" id="PF00512">
    <property type="entry name" value="HisKA"/>
    <property type="match status" value="1"/>
</dbReference>
<evidence type="ECO:0000256" key="1">
    <source>
        <dbReference type="ARBA" id="ARBA00000085"/>
    </source>
</evidence>
<dbReference type="Proteomes" id="UP001589788">
    <property type="component" value="Unassembled WGS sequence"/>
</dbReference>
<evidence type="ECO:0000313" key="17">
    <source>
        <dbReference type="Proteomes" id="UP001589788"/>
    </source>
</evidence>
<dbReference type="Gene3D" id="3.30.450.40">
    <property type="match status" value="1"/>
</dbReference>
<dbReference type="EC" id="2.7.13.3" evidence="4"/>
<evidence type="ECO:0000256" key="6">
    <source>
        <dbReference type="ARBA" id="ARBA00022679"/>
    </source>
</evidence>
<evidence type="ECO:0000256" key="11">
    <source>
        <dbReference type="ARBA" id="ARBA00022989"/>
    </source>
</evidence>
<protein>
    <recommendedName>
        <fullName evidence="4">histidine kinase</fullName>
        <ecNumber evidence="4">2.7.13.3</ecNumber>
    </recommendedName>
</protein>
<evidence type="ECO:0000256" key="3">
    <source>
        <dbReference type="ARBA" id="ARBA00004236"/>
    </source>
</evidence>
<evidence type="ECO:0000256" key="13">
    <source>
        <dbReference type="ARBA" id="ARBA00023136"/>
    </source>
</evidence>
<comment type="caution">
    <text evidence="16">The sequence shown here is derived from an EMBL/GenBank/DDBJ whole genome shotgun (WGS) entry which is preliminary data.</text>
</comment>
<evidence type="ECO:0000256" key="10">
    <source>
        <dbReference type="ARBA" id="ARBA00022840"/>
    </source>
</evidence>
<dbReference type="Gene3D" id="1.20.120.620">
    <property type="entry name" value="Backbone structure of the membrane domain of e. Coli histidine kinase receptor kdpd"/>
    <property type="match status" value="1"/>
</dbReference>
<dbReference type="InterPro" id="IPR036890">
    <property type="entry name" value="HATPase_C_sf"/>
</dbReference>
<organism evidence="16 17">
    <name type="scientific">Aciditerrimonas ferrireducens</name>
    <dbReference type="NCBI Taxonomy" id="667306"/>
    <lineage>
        <taxon>Bacteria</taxon>
        <taxon>Bacillati</taxon>
        <taxon>Actinomycetota</taxon>
        <taxon>Acidimicrobiia</taxon>
        <taxon>Acidimicrobiales</taxon>
        <taxon>Acidimicrobiaceae</taxon>
        <taxon>Aciditerrimonas</taxon>
    </lineage>
</organism>
<dbReference type="Pfam" id="PF02518">
    <property type="entry name" value="HATPase_c"/>
    <property type="match status" value="1"/>
</dbReference>
<evidence type="ECO:0000256" key="7">
    <source>
        <dbReference type="ARBA" id="ARBA00022692"/>
    </source>
</evidence>
<keyword evidence="5" id="KW-0597">Phosphoprotein</keyword>
<dbReference type="SUPFAM" id="SSF55874">
    <property type="entry name" value="ATPase domain of HSP90 chaperone/DNA topoisomerase II/histidine kinase"/>
    <property type="match status" value="1"/>
</dbReference>
<keyword evidence="6" id="KW-0808">Transferase</keyword>
<evidence type="ECO:0000256" key="14">
    <source>
        <dbReference type="SAM" id="Phobius"/>
    </source>
</evidence>
<dbReference type="Gene3D" id="3.30.565.10">
    <property type="entry name" value="Histidine kinase-like ATPase, C-terminal domain"/>
    <property type="match status" value="1"/>
</dbReference>
<dbReference type="PANTHER" id="PTHR45569">
    <property type="entry name" value="SENSOR PROTEIN KDPD"/>
    <property type="match status" value="1"/>
</dbReference>
<keyword evidence="10 16" id="KW-0067">ATP-binding</keyword>
<keyword evidence="8" id="KW-0547">Nucleotide-binding</keyword>
<comment type="catalytic activity">
    <reaction evidence="1">
        <text>ATP + protein L-histidine = ADP + protein N-phospho-L-histidine.</text>
        <dbReference type="EC" id="2.7.13.3"/>
    </reaction>
</comment>
<dbReference type="Gene3D" id="1.10.287.130">
    <property type="match status" value="1"/>
</dbReference>
<feature type="domain" description="Histidine kinase" evidence="15">
    <location>
        <begin position="294"/>
        <end position="516"/>
    </location>
</feature>
<keyword evidence="12" id="KW-0902">Two-component regulatory system</keyword>
<keyword evidence="7 14" id="KW-0812">Transmembrane</keyword>
<reference evidence="16 17" key="1">
    <citation type="submission" date="2024-09" db="EMBL/GenBank/DDBJ databases">
        <authorList>
            <person name="Sun Q."/>
            <person name="Mori K."/>
        </authorList>
    </citation>
    <scope>NUCLEOTIDE SEQUENCE [LARGE SCALE GENOMIC DNA]</scope>
    <source>
        <strain evidence="16 17">JCM 15389</strain>
    </source>
</reference>
<dbReference type="CDD" id="cd00082">
    <property type="entry name" value="HisKA"/>
    <property type="match status" value="1"/>
</dbReference>
<dbReference type="InterPro" id="IPR052023">
    <property type="entry name" value="Histidine_kinase_KdpD"/>
</dbReference>
<evidence type="ECO:0000256" key="8">
    <source>
        <dbReference type="ARBA" id="ARBA00022741"/>
    </source>
</evidence>
<dbReference type="InterPro" id="IPR029016">
    <property type="entry name" value="GAF-like_dom_sf"/>
</dbReference>
<feature type="transmembrane region" description="Helical" evidence="14">
    <location>
        <begin position="16"/>
        <end position="37"/>
    </location>
</feature>
<dbReference type="GO" id="GO:0005524">
    <property type="term" value="F:ATP binding"/>
    <property type="evidence" value="ECO:0007669"/>
    <property type="project" value="UniProtKB-KW"/>
</dbReference>
<evidence type="ECO:0000313" key="16">
    <source>
        <dbReference type="EMBL" id="MFC0082502.1"/>
    </source>
</evidence>
<evidence type="ECO:0000256" key="4">
    <source>
        <dbReference type="ARBA" id="ARBA00012438"/>
    </source>
</evidence>
<keyword evidence="17" id="KW-1185">Reference proteome</keyword>
<dbReference type="InterPro" id="IPR038318">
    <property type="entry name" value="KdpD_sf"/>
</dbReference>
<dbReference type="SUPFAM" id="SSF55781">
    <property type="entry name" value="GAF domain-like"/>
    <property type="match status" value="1"/>
</dbReference>
<dbReference type="Pfam" id="PF13493">
    <property type="entry name" value="DUF4118"/>
    <property type="match status" value="1"/>
</dbReference>
<dbReference type="InterPro" id="IPR004358">
    <property type="entry name" value="Sig_transdc_His_kin-like_C"/>
</dbReference>
<keyword evidence="9" id="KW-0418">Kinase</keyword>
<evidence type="ECO:0000256" key="9">
    <source>
        <dbReference type="ARBA" id="ARBA00022777"/>
    </source>
</evidence>
<dbReference type="InterPro" id="IPR003594">
    <property type="entry name" value="HATPase_dom"/>
</dbReference>
<dbReference type="PRINTS" id="PR00344">
    <property type="entry name" value="BCTRLSENSOR"/>
</dbReference>
<name>A0ABV6C6B0_9ACTN</name>
<dbReference type="SMART" id="SM00387">
    <property type="entry name" value="HATPase_c"/>
    <property type="match status" value="1"/>
</dbReference>
<dbReference type="InterPro" id="IPR005467">
    <property type="entry name" value="His_kinase_dom"/>
</dbReference>
<dbReference type="EMBL" id="JBHLYQ010000110">
    <property type="protein sequence ID" value="MFC0082502.1"/>
    <property type="molecule type" value="Genomic_DNA"/>
</dbReference>
<evidence type="ECO:0000256" key="12">
    <source>
        <dbReference type="ARBA" id="ARBA00023012"/>
    </source>
</evidence>
<dbReference type="SUPFAM" id="SSF47384">
    <property type="entry name" value="Homodimeric domain of signal transducing histidine kinase"/>
    <property type="match status" value="1"/>
</dbReference>
<feature type="transmembrane region" description="Helical" evidence="14">
    <location>
        <begin position="49"/>
        <end position="76"/>
    </location>
</feature>
<evidence type="ECO:0000256" key="5">
    <source>
        <dbReference type="ARBA" id="ARBA00022553"/>
    </source>
</evidence>
<keyword evidence="13 14" id="KW-0472">Membrane</keyword>
<feature type="transmembrane region" description="Helical" evidence="14">
    <location>
        <begin position="96"/>
        <end position="115"/>
    </location>
</feature>
<dbReference type="PROSITE" id="PS50109">
    <property type="entry name" value="HIS_KIN"/>
    <property type="match status" value="1"/>
</dbReference>
<proteinExistence type="predicted"/>
<dbReference type="InterPro" id="IPR025201">
    <property type="entry name" value="KdpD_TM"/>
</dbReference>
<gene>
    <name evidence="16" type="ORF">ACFFRE_10210</name>
</gene>
<comment type="subcellular location">
    <subcellularLocation>
        <location evidence="3">Cell membrane</location>
    </subcellularLocation>
    <subcellularLocation>
        <location evidence="2">Membrane</location>
        <topology evidence="2">Multi-pass membrane protein</topology>
    </subcellularLocation>
</comment>
<dbReference type="PANTHER" id="PTHR45569:SF1">
    <property type="entry name" value="SENSOR PROTEIN KDPD"/>
    <property type="match status" value="1"/>
</dbReference>
<dbReference type="RefSeq" id="WP_377790105.1">
    <property type="nucleotide sequence ID" value="NZ_JBHLYQ010000110.1"/>
</dbReference>
<dbReference type="SMART" id="SM00388">
    <property type="entry name" value="HisKA"/>
    <property type="match status" value="1"/>
</dbReference>
<sequence length="526" mass="53888">MGTLGPRERRRRPGRPVWACLAALGAVGALSAVLLPFRTHLSVATAGLVLVVPVVLGVVLGGLGAGVLAVAAGFIAYDVLFIPPYGTLAVGAAQNWAALGVYVAVLVPVAGVVSAQRRASELADQREQDTRRLYELSQALAADAPGLVDRAVALLAQAFGSAWVALLVPGDRDVLAIAEPPAPESGRRGPLVVAATAGEAPSDDVIVELARAVPLGLAHGNGPGPSAVPLTGSNSAFGLLLVEPPPADPHTRRLLQAFGAQVAAALERAALRQQAVRAEALAAAEEAKRVLLRTVSHDLRTPLATVKAALSELTEHAGQLPSDAQAELLGLAEGQADRLERMVADLLDLSRLEAGSLAVHAEAVPVETLLDEALADLPGEHRPGGPPQAVVRRLVAPDLPPVVVDRALVGHALANLVENAARLSPQQVTVGAVRRGRDVELSVHDRGPGVPRALREALLRLGTVPPGTGTGGSGAGRGGLGLAIASAFVAAHGRRLHVDDNPGGGARFWFTVPTAPVDEDLVAEVG</sequence>
<dbReference type="InterPro" id="IPR036097">
    <property type="entry name" value="HisK_dim/P_sf"/>
</dbReference>
<evidence type="ECO:0000256" key="2">
    <source>
        <dbReference type="ARBA" id="ARBA00004141"/>
    </source>
</evidence>
<keyword evidence="11 14" id="KW-1133">Transmembrane helix</keyword>
<dbReference type="InterPro" id="IPR003661">
    <property type="entry name" value="HisK_dim/P_dom"/>
</dbReference>
<evidence type="ECO:0000259" key="15">
    <source>
        <dbReference type="PROSITE" id="PS50109"/>
    </source>
</evidence>